<feature type="domain" description="ABC transmembrane type-1" evidence="8">
    <location>
        <begin position="103"/>
        <end position="304"/>
    </location>
</feature>
<evidence type="ECO:0000256" key="5">
    <source>
        <dbReference type="ARBA" id="ARBA00022989"/>
    </source>
</evidence>
<evidence type="ECO:0000256" key="6">
    <source>
        <dbReference type="ARBA" id="ARBA00023136"/>
    </source>
</evidence>
<feature type="transmembrane region" description="Helical" evidence="7">
    <location>
        <begin position="107"/>
        <end position="130"/>
    </location>
</feature>
<dbReference type="Gene3D" id="1.10.3720.10">
    <property type="entry name" value="MetI-like"/>
    <property type="match status" value="1"/>
</dbReference>
<accession>A0AAE6M9D3</accession>
<dbReference type="AlphaFoldDB" id="A0AAE6M9D3"/>
<evidence type="ECO:0000313" key="10">
    <source>
        <dbReference type="Proteomes" id="UP000323594"/>
    </source>
</evidence>
<evidence type="ECO:0000256" key="2">
    <source>
        <dbReference type="ARBA" id="ARBA00022448"/>
    </source>
</evidence>
<feature type="transmembrane region" description="Helical" evidence="7">
    <location>
        <begin position="12"/>
        <end position="33"/>
    </location>
</feature>
<organism evidence="9 10">
    <name type="scientific">Treponema phagedenis</name>
    <dbReference type="NCBI Taxonomy" id="162"/>
    <lineage>
        <taxon>Bacteria</taxon>
        <taxon>Pseudomonadati</taxon>
        <taxon>Spirochaetota</taxon>
        <taxon>Spirochaetia</taxon>
        <taxon>Spirochaetales</taxon>
        <taxon>Treponemataceae</taxon>
        <taxon>Treponema</taxon>
    </lineage>
</organism>
<reference evidence="9 10" key="1">
    <citation type="submission" date="2019-08" db="EMBL/GenBank/DDBJ databases">
        <authorList>
            <person name="Kuhnert P."/>
        </authorList>
    </citation>
    <scope>NUCLEOTIDE SEQUENCE [LARGE SCALE GENOMIC DNA]</scope>
    <source>
        <strain evidence="9 10">B36.5</strain>
    </source>
</reference>
<dbReference type="PANTHER" id="PTHR43163:SF6">
    <property type="entry name" value="DIPEPTIDE TRANSPORT SYSTEM PERMEASE PROTEIN DPPB-RELATED"/>
    <property type="match status" value="1"/>
</dbReference>
<dbReference type="GO" id="GO:0005886">
    <property type="term" value="C:plasma membrane"/>
    <property type="evidence" value="ECO:0007669"/>
    <property type="project" value="UniProtKB-SubCell"/>
</dbReference>
<evidence type="ECO:0000256" key="7">
    <source>
        <dbReference type="RuleBase" id="RU363032"/>
    </source>
</evidence>
<proteinExistence type="inferred from homology"/>
<comment type="subcellular location">
    <subcellularLocation>
        <location evidence="1 7">Cell membrane</location>
        <topology evidence="1 7">Multi-pass membrane protein</topology>
    </subcellularLocation>
</comment>
<evidence type="ECO:0000256" key="1">
    <source>
        <dbReference type="ARBA" id="ARBA00004651"/>
    </source>
</evidence>
<keyword evidence="2 7" id="KW-0813">Transport</keyword>
<dbReference type="GO" id="GO:0055085">
    <property type="term" value="P:transmembrane transport"/>
    <property type="evidence" value="ECO:0007669"/>
    <property type="project" value="InterPro"/>
</dbReference>
<evidence type="ECO:0000256" key="3">
    <source>
        <dbReference type="ARBA" id="ARBA00022475"/>
    </source>
</evidence>
<keyword evidence="3" id="KW-1003">Cell membrane</keyword>
<feature type="transmembrane region" description="Helical" evidence="7">
    <location>
        <begin position="279"/>
        <end position="300"/>
    </location>
</feature>
<keyword evidence="4 7" id="KW-0812">Transmembrane</keyword>
<name>A0AAE6M9D3_TREPH</name>
<dbReference type="InterPro" id="IPR000515">
    <property type="entry name" value="MetI-like"/>
</dbReference>
<feature type="transmembrane region" description="Helical" evidence="7">
    <location>
        <begin position="175"/>
        <end position="200"/>
    </location>
</feature>
<evidence type="ECO:0000256" key="4">
    <source>
        <dbReference type="ARBA" id="ARBA00022692"/>
    </source>
</evidence>
<gene>
    <name evidence="9" type="ORF">FUT82_14305</name>
</gene>
<dbReference type="Proteomes" id="UP000323594">
    <property type="component" value="Chromosome"/>
</dbReference>
<feature type="transmembrane region" description="Helical" evidence="7">
    <location>
        <begin position="238"/>
        <end position="258"/>
    </location>
</feature>
<keyword evidence="5 7" id="KW-1133">Transmembrane helix</keyword>
<dbReference type="EMBL" id="CP042817">
    <property type="protein sequence ID" value="QEJ99047.1"/>
    <property type="molecule type" value="Genomic_DNA"/>
</dbReference>
<dbReference type="InterPro" id="IPR035906">
    <property type="entry name" value="MetI-like_sf"/>
</dbReference>
<dbReference type="PANTHER" id="PTHR43163">
    <property type="entry name" value="DIPEPTIDE TRANSPORT SYSTEM PERMEASE PROTEIN DPPB-RELATED"/>
    <property type="match status" value="1"/>
</dbReference>
<dbReference type="SUPFAM" id="SSF161098">
    <property type="entry name" value="MetI-like"/>
    <property type="match status" value="1"/>
</dbReference>
<feature type="transmembrane region" description="Helical" evidence="7">
    <location>
        <begin position="142"/>
        <end position="163"/>
    </location>
</feature>
<evidence type="ECO:0000259" key="8">
    <source>
        <dbReference type="PROSITE" id="PS50928"/>
    </source>
</evidence>
<evidence type="ECO:0000313" key="9">
    <source>
        <dbReference type="EMBL" id="QEJ99047.1"/>
    </source>
</evidence>
<keyword evidence="6 7" id="KW-0472">Membrane</keyword>
<dbReference type="RefSeq" id="WP_002699575.1">
    <property type="nucleotide sequence ID" value="NZ_CP042813.1"/>
</dbReference>
<dbReference type="CDD" id="cd06261">
    <property type="entry name" value="TM_PBP2"/>
    <property type="match status" value="1"/>
</dbReference>
<comment type="similarity">
    <text evidence="7">Belongs to the binding-protein-dependent transport system permease family.</text>
</comment>
<protein>
    <submittedName>
        <fullName evidence="9">ABC transporter permease</fullName>
    </submittedName>
</protein>
<dbReference type="PROSITE" id="PS50928">
    <property type="entry name" value="ABC_TM1"/>
    <property type="match status" value="1"/>
</dbReference>
<dbReference type="Pfam" id="PF00528">
    <property type="entry name" value="BPD_transp_1"/>
    <property type="match status" value="1"/>
</dbReference>
<sequence>MKLLRRRWFRNILFFFPILIIITLIAFAIVYFSPGDAGNLLLMKHLSKNIVSKSDAADYARRLGFDGSFFELYGKWMKNILRGDFGRSALNGETVIKVFWSKYKITFLMALISIAVEIIISFSMGLYAGIKKGSAADRFINFWAVVSCAIPPFWIGLIALWFLTIKLQWKHAIGYSGITSLIIPALIMGVISMGFMSKIVRAKTRDVMNKGFVEFSYSQGLSNFDILIYHVLPHVLPAAISIAILDLSSFLGGAVLMEKVFNIPGFGDTLIEAIKFKDYFLISGSLFFIGIMICALNLIADTIYPKLDMRNENEIGSLNKRELLYAENY</sequence>